<keyword evidence="5 7" id="KW-0808">Transferase</keyword>
<dbReference type="InterPro" id="IPR023397">
    <property type="entry name" value="SAM-dep_MeTrfase_MraW_recog"/>
</dbReference>
<comment type="function">
    <text evidence="7">Specifically methylates the N4 position of cytidine in position 1402 (C1402) of 16S rRNA.</text>
</comment>
<feature type="binding site" evidence="7">
    <location>
        <position position="109"/>
    </location>
    <ligand>
        <name>S-adenosyl-L-methionine</name>
        <dbReference type="ChEBI" id="CHEBI:59789"/>
    </ligand>
</feature>
<evidence type="ECO:0000256" key="3">
    <source>
        <dbReference type="ARBA" id="ARBA00022552"/>
    </source>
</evidence>
<dbReference type="PANTHER" id="PTHR11265:SF0">
    <property type="entry name" value="12S RRNA N4-METHYLCYTIDINE METHYLTRANSFERASE"/>
    <property type="match status" value="1"/>
</dbReference>
<dbReference type="InterPro" id="IPR029063">
    <property type="entry name" value="SAM-dependent_MTases_sf"/>
</dbReference>
<reference evidence="9 10" key="1">
    <citation type="submission" date="2019-01" db="EMBL/GenBank/DDBJ databases">
        <authorList>
            <consortium name="Pathogen Informatics"/>
        </authorList>
    </citation>
    <scope>NUCLEOTIDE SEQUENCE [LARGE SCALE GENOMIC DNA]</scope>
    <source>
        <strain evidence="9 10">NCTC10194</strain>
    </source>
</reference>
<protein>
    <recommendedName>
        <fullName evidence="7">Ribosomal RNA small subunit methyltransferase H</fullName>
        <ecNumber evidence="7">2.1.1.199</ecNumber>
    </recommendedName>
    <alternativeName>
        <fullName evidence="7">16S rRNA m(4)C1402 methyltransferase</fullName>
    </alternativeName>
    <alternativeName>
        <fullName evidence="7">rRNA (cytosine-N(4)-)-methyltransferase RsmH</fullName>
    </alternativeName>
</protein>
<dbReference type="GO" id="GO:0070475">
    <property type="term" value="P:rRNA base methylation"/>
    <property type="evidence" value="ECO:0007669"/>
    <property type="project" value="UniProtKB-UniRule"/>
</dbReference>
<comment type="subcellular location">
    <subcellularLocation>
        <location evidence="7">Cytoplasm</location>
    </subcellularLocation>
</comment>
<dbReference type="GO" id="GO:0005737">
    <property type="term" value="C:cytoplasm"/>
    <property type="evidence" value="ECO:0007669"/>
    <property type="project" value="UniProtKB-SubCell"/>
</dbReference>
<dbReference type="KEGG" id="mgly:NCTC10194_00311"/>
<feature type="binding site" evidence="7">
    <location>
        <begin position="35"/>
        <end position="37"/>
    </location>
    <ligand>
        <name>S-adenosyl-L-methionine</name>
        <dbReference type="ChEBI" id="CHEBI:59789"/>
    </ligand>
</feature>
<dbReference type="PIRSF" id="PIRSF004486">
    <property type="entry name" value="MraW"/>
    <property type="match status" value="1"/>
</dbReference>
<keyword evidence="6 7" id="KW-0949">S-adenosyl-L-methionine</keyword>
<name>A0A449AUZ0_9BACT</name>
<evidence type="ECO:0000256" key="7">
    <source>
        <dbReference type="HAMAP-Rule" id="MF_01007"/>
    </source>
</evidence>
<evidence type="ECO:0000256" key="4">
    <source>
        <dbReference type="ARBA" id="ARBA00022603"/>
    </source>
</evidence>
<feature type="binding site" evidence="7">
    <location>
        <position position="81"/>
    </location>
    <ligand>
        <name>S-adenosyl-L-methionine</name>
        <dbReference type="ChEBI" id="CHEBI:59789"/>
    </ligand>
</feature>
<keyword evidence="2 7" id="KW-0963">Cytoplasm</keyword>
<dbReference type="PANTHER" id="PTHR11265">
    <property type="entry name" value="S-ADENOSYL-METHYLTRANSFERASE MRAW"/>
    <property type="match status" value="1"/>
</dbReference>
<keyword evidence="10" id="KW-1185">Reference proteome</keyword>
<evidence type="ECO:0000256" key="8">
    <source>
        <dbReference type="SAM" id="MobiDB-lite"/>
    </source>
</evidence>
<dbReference type="SUPFAM" id="SSF81799">
    <property type="entry name" value="Putative methyltransferase TM0872, insert domain"/>
    <property type="match status" value="1"/>
</dbReference>
<evidence type="ECO:0000313" key="10">
    <source>
        <dbReference type="Proteomes" id="UP000290815"/>
    </source>
</evidence>
<dbReference type="NCBIfam" id="TIGR00006">
    <property type="entry name" value="16S rRNA (cytosine(1402)-N(4))-methyltransferase RsmH"/>
    <property type="match status" value="1"/>
</dbReference>
<evidence type="ECO:0000313" key="9">
    <source>
        <dbReference type="EMBL" id="VEU70306.1"/>
    </source>
</evidence>
<gene>
    <name evidence="9" type="primary">mraW</name>
    <name evidence="7" type="synonym">rsmH</name>
    <name evidence="9" type="ORF">NCTC10194_00311</name>
</gene>
<feature type="binding site" evidence="7">
    <location>
        <position position="102"/>
    </location>
    <ligand>
        <name>S-adenosyl-L-methionine</name>
        <dbReference type="ChEBI" id="CHEBI:59789"/>
    </ligand>
</feature>
<evidence type="ECO:0000256" key="5">
    <source>
        <dbReference type="ARBA" id="ARBA00022679"/>
    </source>
</evidence>
<organism evidence="9 10">
    <name type="scientific">Mycoplasmopsis glycophila</name>
    <dbReference type="NCBI Taxonomy" id="171285"/>
    <lineage>
        <taxon>Bacteria</taxon>
        <taxon>Bacillati</taxon>
        <taxon>Mycoplasmatota</taxon>
        <taxon>Mycoplasmoidales</taxon>
        <taxon>Metamycoplasmataceae</taxon>
        <taxon>Mycoplasmopsis</taxon>
    </lineage>
</organism>
<dbReference type="EMBL" id="LR215024">
    <property type="protein sequence ID" value="VEU70306.1"/>
    <property type="molecule type" value="Genomic_DNA"/>
</dbReference>
<evidence type="ECO:0000256" key="6">
    <source>
        <dbReference type="ARBA" id="ARBA00022691"/>
    </source>
</evidence>
<keyword evidence="3 7" id="KW-0698">rRNA processing</keyword>
<comment type="similarity">
    <text evidence="1 7">Belongs to the methyltransferase superfamily. RsmH family.</text>
</comment>
<dbReference type="AlphaFoldDB" id="A0A449AUZ0"/>
<evidence type="ECO:0000256" key="1">
    <source>
        <dbReference type="ARBA" id="ARBA00010396"/>
    </source>
</evidence>
<dbReference type="HAMAP" id="MF_01007">
    <property type="entry name" value="16SrRNA_methyltr_H"/>
    <property type="match status" value="1"/>
</dbReference>
<dbReference type="GO" id="GO:0071424">
    <property type="term" value="F:rRNA (cytosine-N4-)-methyltransferase activity"/>
    <property type="evidence" value="ECO:0007669"/>
    <property type="project" value="UniProtKB-UniRule"/>
</dbReference>
<dbReference type="Gene3D" id="3.40.50.150">
    <property type="entry name" value="Vaccinia Virus protein VP39"/>
    <property type="match status" value="1"/>
</dbReference>
<dbReference type="EC" id="2.1.1.199" evidence="7"/>
<accession>A0A449AUZ0</accession>
<keyword evidence="4 7" id="KW-0489">Methyltransferase</keyword>
<evidence type="ECO:0000256" key="2">
    <source>
        <dbReference type="ARBA" id="ARBA00022490"/>
    </source>
</evidence>
<dbReference type="SUPFAM" id="SSF53335">
    <property type="entry name" value="S-adenosyl-L-methionine-dependent methyltransferases"/>
    <property type="match status" value="1"/>
</dbReference>
<sequence length="302" mass="34387">MEQSKLHYSVLLNETIDALDIKPDGIYVDLTLGMGGHSSAILKHLKNGKLYAFDKDDFALEKSDIRLRNIGSNYQLIKSDFKDIKSKLSELGIYQVDGIIADLGISSPQVDQADRGFSYNKDAFLDMRMDRSQELTAYKVVNEYSEQELSDILWKYADVKLNKRVAKAIVENRPIQNTMELVEIIKSVYPAALLSKKNPAKAVFQALRIEVNNELASLEIMMEDALALLKPKGVLAIITFHSIEDKIVKNFFKEKTSNLMPSKMPIMEIKRYIAKQIKPSKQELEENKRSRSAKLRVIQKVD</sequence>
<dbReference type="InterPro" id="IPR002903">
    <property type="entry name" value="RsmH"/>
</dbReference>
<dbReference type="Proteomes" id="UP000290815">
    <property type="component" value="Chromosome"/>
</dbReference>
<dbReference type="Pfam" id="PF01795">
    <property type="entry name" value="Methyltransf_5"/>
    <property type="match status" value="1"/>
</dbReference>
<dbReference type="Gene3D" id="1.10.150.170">
    <property type="entry name" value="Putative methyltransferase TM0872, insert domain"/>
    <property type="match status" value="1"/>
</dbReference>
<dbReference type="RefSeq" id="WP_044888936.1">
    <property type="nucleotide sequence ID" value="NZ_LR215024.1"/>
</dbReference>
<proteinExistence type="inferred from homology"/>
<feature type="binding site" evidence="7">
    <location>
        <position position="54"/>
    </location>
    <ligand>
        <name>S-adenosyl-L-methionine</name>
        <dbReference type="ChEBI" id="CHEBI:59789"/>
    </ligand>
</feature>
<feature type="region of interest" description="Disordered" evidence="8">
    <location>
        <begin position="283"/>
        <end position="302"/>
    </location>
</feature>
<comment type="catalytic activity">
    <reaction evidence="7">
        <text>cytidine(1402) in 16S rRNA + S-adenosyl-L-methionine = N(4)-methylcytidine(1402) in 16S rRNA + S-adenosyl-L-homocysteine + H(+)</text>
        <dbReference type="Rhea" id="RHEA:42928"/>
        <dbReference type="Rhea" id="RHEA-COMP:10286"/>
        <dbReference type="Rhea" id="RHEA-COMP:10287"/>
        <dbReference type="ChEBI" id="CHEBI:15378"/>
        <dbReference type="ChEBI" id="CHEBI:57856"/>
        <dbReference type="ChEBI" id="CHEBI:59789"/>
        <dbReference type="ChEBI" id="CHEBI:74506"/>
        <dbReference type="ChEBI" id="CHEBI:82748"/>
        <dbReference type="EC" id="2.1.1.199"/>
    </reaction>
</comment>